<keyword evidence="8 11" id="KW-0472">Membrane</keyword>
<evidence type="ECO:0000256" key="4">
    <source>
        <dbReference type="ARBA" id="ARBA00022547"/>
    </source>
</evidence>
<protein>
    <recommendedName>
        <fullName evidence="14">ATP synthase subunit f, mitochondrial</fullName>
    </recommendedName>
</protein>
<evidence type="ECO:0000256" key="6">
    <source>
        <dbReference type="ARBA" id="ARBA00023065"/>
    </source>
</evidence>
<reference evidence="12" key="1">
    <citation type="submission" date="2023-05" db="EMBL/GenBank/DDBJ databases">
        <authorList>
            <person name="Stuckert A."/>
        </authorList>
    </citation>
    <scope>NUCLEOTIDE SEQUENCE</scope>
</reference>
<evidence type="ECO:0000256" key="8">
    <source>
        <dbReference type="ARBA" id="ARBA00023136"/>
    </source>
</evidence>
<keyword evidence="6" id="KW-0406">Ion transport</keyword>
<keyword evidence="13" id="KW-1185">Reference proteome</keyword>
<evidence type="ECO:0000256" key="9">
    <source>
        <dbReference type="ARBA" id="ARBA00023310"/>
    </source>
</evidence>
<evidence type="ECO:0000256" key="2">
    <source>
        <dbReference type="ARBA" id="ARBA00005895"/>
    </source>
</evidence>
<keyword evidence="3" id="KW-0813">Transport</keyword>
<evidence type="ECO:0000256" key="5">
    <source>
        <dbReference type="ARBA" id="ARBA00022781"/>
    </source>
</evidence>
<keyword evidence="7" id="KW-0496">Mitochondrion</keyword>
<dbReference type="PANTHER" id="PTHR16270">
    <property type="entry name" value="HYPOTHETICAL LOC287798"/>
    <property type="match status" value="1"/>
</dbReference>
<evidence type="ECO:0008006" key="14">
    <source>
        <dbReference type="Google" id="ProtNLM"/>
    </source>
</evidence>
<keyword evidence="11" id="KW-1133">Transmembrane helix</keyword>
<evidence type="ECO:0000256" key="10">
    <source>
        <dbReference type="SAM" id="MobiDB-lite"/>
    </source>
</evidence>
<evidence type="ECO:0000256" key="1">
    <source>
        <dbReference type="ARBA" id="ARBA00004325"/>
    </source>
</evidence>
<gene>
    <name evidence="12" type="ORF">SPARVUS_LOCUS10892363</name>
</gene>
<sequence length="539" mass="60449">MANDHLIDKEENRSDYYPKKGPTTLTILRSPEVSTSLVPTDPLHVAVTSSTLQALPGGSEFFRASEDNLTWPNHRGEFRGPIEKRESTAIKSPSYEEVSKVKEDRMQGEDHCSFGNGFRGALQKTVSAGVKSPFYEEVSKKALSVEAKEQNLKKNLQNPEVATSLVQKDPLYVAVTQSQTSALQGLPGGSEFLKASEDNLTWPKHKGEFRVAIEKIGSAGVKSPIYEEFNKKALLVEAKEQNLKNEGDDAILTWPNHKGDFRGVIEKTRSFGIESPLYEGVSKVMEDRVQREDHCSYGNGFEGSSNGKHFQKPEYWHLELPPEPSSSSLLPPMVSSSHRPHNELPRHNDHVQLPDMSQQLQNHESDTLKSTEKSLESQLHLTLANKTRTSLPVREVLSRNCSLGLQWIPELHSNYIQLKIVPEKINLKSSNGRMGKSVAPGPLDPEYSIPAQRLPAPEVPLTSRRLMDVRIGELPSWLALQRLSMKAVPELGLRAWTRYYNKYINVRKGGIGGLAMLLAGYCVLSYSWNYQRIRKNALY</sequence>
<comment type="subcellular location">
    <subcellularLocation>
        <location evidence="1">Mitochondrion membrane</location>
    </subcellularLocation>
</comment>
<dbReference type="InterPro" id="IPR037694">
    <property type="entry name" value="MTNAP1"/>
</dbReference>
<dbReference type="Proteomes" id="UP001162483">
    <property type="component" value="Unassembled WGS sequence"/>
</dbReference>
<proteinExistence type="inferred from homology"/>
<accession>A0ABN9EX93</accession>
<evidence type="ECO:0000256" key="7">
    <source>
        <dbReference type="ARBA" id="ARBA00023128"/>
    </source>
</evidence>
<feature type="compositionally biased region" description="Basic and acidic residues" evidence="10">
    <location>
        <begin position="340"/>
        <end position="349"/>
    </location>
</feature>
<evidence type="ECO:0000313" key="12">
    <source>
        <dbReference type="EMBL" id="CAI9589435.1"/>
    </source>
</evidence>
<keyword evidence="4" id="KW-0138">CF(0)</keyword>
<evidence type="ECO:0000313" key="13">
    <source>
        <dbReference type="Proteomes" id="UP001162483"/>
    </source>
</evidence>
<evidence type="ECO:0000256" key="11">
    <source>
        <dbReference type="SAM" id="Phobius"/>
    </source>
</evidence>
<dbReference type="PANTHER" id="PTHR16270:SF5">
    <property type="entry name" value="HYPOTHETICAL LOC287798"/>
    <property type="match status" value="1"/>
</dbReference>
<feature type="transmembrane region" description="Helical" evidence="11">
    <location>
        <begin position="509"/>
        <end position="528"/>
    </location>
</feature>
<comment type="similarity">
    <text evidence="2">Belongs to the ATPase F chain family.</text>
</comment>
<dbReference type="Pfam" id="PF10206">
    <property type="entry name" value="WRW"/>
    <property type="match status" value="1"/>
</dbReference>
<dbReference type="EMBL" id="CATNWA010016059">
    <property type="protein sequence ID" value="CAI9589435.1"/>
    <property type="molecule type" value="Genomic_DNA"/>
</dbReference>
<feature type="compositionally biased region" description="Basic and acidic residues" evidence="10">
    <location>
        <begin position="1"/>
        <end position="18"/>
    </location>
</feature>
<keyword evidence="9" id="KW-0066">ATP synthesis</keyword>
<dbReference type="InterPro" id="IPR019344">
    <property type="entry name" value="F1F0-ATPsyn_F_prd"/>
</dbReference>
<evidence type="ECO:0000256" key="3">
    <source>
        <dbReference type="ARBA" id="ARBA00022448"/>
    </source>
</evidence>
<name>A0ABN9EX93_9NEOB</name>
<organism evidence="12 13">
    <name type="scientific">Staurois parvus</name>
    <dbReference type="NCBI Taxonomy" id="386267"/>
    <lineage>
        <taxon>Eukaryota</taxon>
        <taxon>Metazoa</taxon>
        <taxon>Chordata</taxon>
        <taxon>Craniata</taxon>
        <taxon>Vertebrata</taxon>
        <taxon>Euteleostomi</taxon>
        <taxon>Amphibia</taxon>
        <taxon>Batrachia</taxon>
        <taxon>Anura</taxon>
        <taxon>Neobatrachia</taxon>
        <taxon>Ranoidea</taxon>
        <taxon>Ranidae</taxon>
        <taxon>Staurois</taxon>
    </lineage>
</organism>
<feature type="compositionally biased region" description="Low complexity" evidence="10">
    <location>
        <begin position="325"/>
        <end position="337"/>
    </location>
</feature>
<feature type="region of interest" description="Disordered" evidence="10">
    <location>
        <begin position="321"/>
        <end position="349"/>
    </location>
</feature>
<keyword evidence="11" id="KW-0812">Transmembrane</keyword>
<comment type="caution">
    <text evidence="12">The sequence shown here is derived from an EMBL/GenBank/DDBJ whole genome shotgun (WGS) entry which is preliminary data.</text>
</comment>
<keyword evidence="5" id="KW-0375">Hydrogen ion transport</keyword>
<feature type="region of interest" description="Disordered" evidence="10">
    <location>
        <begin position="1"/>
        <end position="23"/>
    </location>
</feature>